<dbReference type="AlphaFoldDB" id="A0A5K3F1K4"/>
<evidence type="ECO:0000256" key="13">
    <source>
        <dbReference type="ARBA" id="ARBA00023305"/>
    </source>
</evidence>
<feature type="compositionally biased region" description="Basic and acidic residues" evidence="16">
    <location>
        <begin position="1"/>
        <end position="10"/>
    </location>
</feature>
<dbReference type="InterPro" id="IPR050866">
    <property type="entry name" value="CNG_cation_channel"/>
</dbReference>
<evidence type="ECO:0000256" key="16">
    <source>
        <dbReference type="SAM" id="MobiDB-lite"/>
    </source>
</evidence>
<evidence type="ECO:0000313" key="19">
    <source>
        <dbReference type="WBParaSite" id="MCU_004225-RA"/>
    </source>
</evidence>
<dbReference type="GO" id="GO:0044877">
    <property type="term" value="F:protein-containing complex binding"/>
    <property type="evidence" value="ECO:0007669"/>
    <property type="project" value="TreeGrafter"/>
</dbReference>
<keyword evidence="3" id="KW-0140">cGMP</keyword>
<feature type="compositionally biased region" description="Acidic residues" evidence="16">
    <location>
        <begin position="28"/>
        <end position="43"/>
    </location>
</feature>
<feature type="compositionally biased region" description="Polar residues" evidence="16">
    <location>
        <begin position="11"/>
        <end position="20"/>
    </location>
</feature>
<dbReference type="InterPro" id="IPR005821">
    <property type="entry name" value="Ion_trans_dom"/>
</dbReference>
<feature type="region of interest" description="Disordered" evidence="16">
    <location>
        <begin position="598"/>
        <end position="622"/>
    </location>
</feature>
<keyword evidence="7 17" id="KW-1133">Transmembrane helix</keyword>
<dbReference type="FunFam" id="2.60.120.10:FF:000020">
    <property type="entry name" value="Cyclic nucleotide-gated channel beta 3"/>
    <property type="match status" value="1"/>
</dbReference>
<comment type="subcellular location">
    <subcellularLocation>
        <location evidence="1">Membrane</location>
        <topology evidence="1">Multi-pass membrane protein</topology>
    </subcellularLocation>
</comment>
<dbReference type="PANTHER" id="PTHR45638">
    <property type="entry name" value="CYCLIC NUCLEOTIDE-GATED CATION CHANNEL SUBUNIT A"/>
    <property type="match status" value="1"/>
</dbReference>
<dbReference type="Gene3D" id="1.10.287.630">
    <property type="entry name" value="Helix hairpin bin"/>
    <property type="match status" value="1"/>
</dbReference>
<keyword evidence="4" id="KW-0716">Sensory transduction</keyword>
<dbReference type="SUPFAM" id="SSF51206">
    <property type="entry name" value="cAMP-binding domain-like"/>
    <property type="match status" value="1"/>
</dbReference>
<dbReference type="WBParaSite" id="MCU_004225-RA">
    <property type="protein sequence ID" value="MCU_004225-RA"/>
    <property type="gene ID" value="MCU_004225"/>
</dbReference>
<evidence type="ECO:0000256" key="11">
    <source>
        <dbReference type="ARBA" id="ARBA00023286"/>
    </source>
</evidence>
<dbReference type="SUPFAM" id="SSF81324">
    <property type="entry name" value="Voltage-gated potassium channels"/>
    <property type="match status" value="1"/>
</dbReference>
<evidence type="ECO:0000256" key="12">
    <source>
        <dbReference type="ARBA" id="ARBA00023303"/>
    </source>
</evidence>
<dbReference type="Pfam" id="PF00520">
    <property type="entry name" value="Ion_trans"/>
    <property type="match status" value="1"/>
</dbReference>
<evidence type="ECO:0000256" key="5">
    <source>
        <dbReference type="ARBA" id="ARBA00022692"/>
    </source>
</evidence>
<evidence type="ECO:0000256" key="7">
    <source>
        <dbReference type="ARBA" id="ARBA00022989"/>
    </source>
</evidence>
<accession>A0A5K3F1K4</accession>
<proteinExistence type="predicted"/>
<comment type="catalytic activity">
    <reaction evidence="15">
        <text>Na(+)(in) = Na(+)(out)</text>
        <dbReference type="Rhea" id="RHEA:34963"/>
        <dbReference type="ChEBI" id="CHEBI:29101"/>
    </reaction>
</comment>
<dbReference type="Pfam" id="PF00027">
    <property type="entry name" value="cNMP_binding"/>
    <property type="match status" value="1"/>
</dbReference>
<feature type="transmembrane region" description="Helical" evidence="17">
    <location>
        <begin position="346"/>
        <end position="366"/>
    </location>
</feature>
<dbReference type="Gene3D" id="2.60.120.10">
    <property type="entry name" value="Jelly Rolls"/>
    <property type="match status" value="1"/>
</dbReference>
<dbReference type="InterPro" id="IPR018490">
    <property type="entry name" value="cNMP-bd_dom_sf"/>
</dbReference>
<dbReference type="InterPro" id="IPR018488">
    <property type="entry name" value="cNMP-bd_CS"/>
</dbReference>
<evidence type="ECO:0000259" key="18">
    <source>
        <dbReference type="PROSITE" id="PS50042"/>
    </source>
</evidence>
<keyword evidence="5 17" id="KW-0812">Transmembrane</keyword>
<reference evidence="19" key="1">
    <citation type="submission" date="2019-11" db="UniProtKB">
        <authorList>
            <consortium name="WormBaseParasite"/>
        </authorList>
    </citation>
    <scope>IDENTIFICATION</scope>
</reference>
<feature type="transmembrane region" description="Helical" evidence="17">
    <location>
        <begin position="307"/>
        <end position="325"/>
    </location>
</feature>
<evidence type="ECO:0000256" key="4">
    <source>
        <dbReference type="ARBA" id="ARBA00022606"/>
    </source>
</evidence>
<feature type="domain" description="Cyclic nucleotide-binding" evidence="18">
    <location>
        <begin position="476"/>
        <end position="597"/>
    </location>
</feature>
<keyword evidence="2" id="KW-0813">Transport</keyword>
<sequence length="649" mass="74363">MESRLRDLRKSFSQRTSTVLQRELVPNAEEELGGSGEEGDETDGGVTDRASTAPSEALTGELDLGEGESGVKFTLWHQPPRCLHVRRPPCMIPASPDKLPFLKAEDTRTFYVVIDDGGDLAQKQPDDVEILGVQDDVPITWVFRLPPWLPTPTAFFTATVEPNCTFHIIWLFIVLLALIYNAIAIPLREAFDIYDRPEHMTFWLTCDSVADAIYLADLLIVKPRVQFTENGIVMTELQKCAKNYVRHLKFKLDVLSLIPLDLFSLIHWRLKARYRILRLLKLPILIEFFDRTDQRVKSGYAVRLAKILVYMIYVIHVESCGYYAFNRFHGLNATDWSIGNQHNNPYIYSFYVATKMATSIGNLAHATNPPEFIFMTVYWLTGVYVSAILIGQVTDILDSQRAEREAYRQLMDATITYLKRIRAPEKDIDKVRTWFNYNWDQQKTLDENMLIDALPLKLKTDMLIDVHYKTLSKVSLFKDCERTMIFDLICKLKPVLFLPGAFICEKGEVGLEMYIVKQGFVEVVGGPDLSTVFVTLKEGSVFGEISLLAIQGKNRRTANVRSKGYSTLFRLTKSDFEEAMKNYPVAYRKLKRKAQKMLQNDKQKAEEAAKSKEEGKAEKREKISERIGSLEIIPVERRLSRMSMVVDEV</sequence>
<dbReference type="FunFam" id="1.10.287.70:FF:000072">
    <property type="entry name" value="Cyclic nucleotide gated channel beta 3"/>
    <property type="match status" value="1"/>
</dbReference>
<comment type="catalytic activity">
    <reaction evidence="14">
        <text>K(+)(in) = K(+)(out)</text>
        <dbReference type="Rhea" id="RHEA:29463"/>
        <dbReference type="ChEBI" id="CHEBI:29103"/>
    </reaction>
</comment>
<keyword evidence="6" id="KW-0547">Nucleotide-binding</keyword>
<keyword evidence="10 17" id="KW-0472">Membrane</keyword>
<evidence type="ECO:0000256" key="3">
    <source>
        <dbReference type="ARBA" id="ARBA00022535"/>
    </source>
</evidence>
<evidence type="ECO:0000256" key="6">
    <source>
        <dbReference type="ARBA" id="ARBA00022741"/>
    </source>
</evidence>
<evidence type="ECO:0000256" key="14">
    <source>
        <dbReference type="ARBA" id="ARBA00034430"/>
    </source>
</evidence>
<feature type="transmembrane region" description="Helical" evidence="17">
    <location>
        <begin position="168"/>
        <end position="187"/>
    </location>
</feature>
<dbReference type="GO" id="GO:0005222">
    <property type="term" value="F:intracellularly cAMP-activated cation channel activity"/>
    <property type="evidence" value="ECO:0007669"/>
    <property type="project" value="TreeGrafter"/>
</dbReference>
<dbReference type="GO" id="GO:0005223">
    <property type="term" value="F:intracellularly cGMP-activated cation channel activity"/>
    <property type="evidence" value="ECO:0007669"/>
    <property type="project" value="TreeGrafter"/>
</dbReference>
<keyword evidence="12" id="KW-0407">Ion channel</keyword>
<dbReference type="GO" id="GO:0030553">
    <property type="term" value="F:cGMP binding"/>
    <property type="evidence" value="ECO:0007669"/>
    <property type="project" value="UniProtKB-KW"/>
</dbReference>
<dbReference type="PROSITE" id="PS00889">
    <property type="entry name" value="CNMP_BINDING_2"/>
    <property type="match status" value="1"/>
</dbReference>
<dbReference type="CDD" id="cd00038">
    <property type="entry name" value="CAP_ED"/>
    <property type="match status" value="1"/>
</dbReference>
<dbReference type="InterPro" id="IPR014710">
    <property type="entry name" value="RmlC-like_jellyroll"/>
</dbReference>
<evidence type="ECO:0000256" key="9">
    <source>
        <dbReference type="ARBA" id="ARBA00023065"/>
    </source>
</evidence>
<feature type="region of interest" description="Disordered" evidence="16">
    <location>
        <begin position="1"/>
        <end position="56"/>
    </location>
</feature>
<organism evidence="19">
    <name type="scientific">Mesocestoides corti</name>
    <name type="common">Flatworm</name>
    <dbReference type="NCBI Taxonomy" id="53468"/>
    <lineage>
        <taxon>Eukaryota</taxon>
        <taxon>Metazoa</taxon>
        <taxon>Spiralia</taxon>
        <taxon>Lophotrochozoa</taxon>
        <taxon>Platyhelminthes</taxon>
        <taxon>Cestoda</taxon>
        <taxon>Eucestoda</taxon>
        <taxon>Cyclophyllidea</taxon>
        <taxon>Mesocestoididae</taxon>
        <taxon>Mesocestoides</taxon>
    </lineage>
</organism>
<keyword evidence="13" id="KW-0844">Vision</keyword>
<evidence type="ECO:0000256" key="10">
    <source>
        <dbReference type="ARBA" id="ARBA00023136"/>
    </source>
</evidence>
<evidence type="ECO:0000256" key="17">
    <source>
        <dbReference type="SAM" id="Phobius"/>
    </source>
</evidence>
<protein>
    <submittedName>
        <fullName evidence="19">Cyclic nucleotide-binding domain-containing protein</fullName>
    </submittedName>
</protein>
<name>A0A5K3F1K4_MESCO</name>
<dbReference type="SMART" id="SM00100">
    <property type="entry name" value="cNMP"/>
    <property type="match status" value="1"/>
</dbReference>
<dbReference type="PROSITE" id="PS50042">
    <property type="entry name" value="CNMP_BINDING_3"/>
    <property type="match status" value="1"/>
</dbReference>
<evidence type="ECO:0000256" key="8">
    <source>
        <dbReference type="ARBA" id="ARBA00022992"/>
    </source>
</evidence>
<dbReference type="GO" id="GO:0005886">
    <property type="term" value="C:plasma membrane"/>
    <property type="evidence" value="ECO:0007669"/>
    <property type="project" value="TreeGrafter"/>
</dbReference>
<keyword evidence="9" id="KW-0406">Ion transport</keyword>
<feature type="transmembrane region" description="Helical" evidence="17">
    <location>
        <begin position="372"/>
        <end position="391"/>
    </location>
</feature>
<keyword evidence="8" id="KW-0142">cGMP-binding</keyword>
<dbReference type="PANTHER" id="PTHR45638:SF1">
    <property type="entry name" value="CYCLIC NUCLEOTIDE-GATED ION CHANNEL SUBUNIT B, ISOFORM A"/>
    <property type="match status" value="1"/>
</dbReference>
<dbReference type="Gene3D" id="1.10.287.70">
    <property type="match status" value="1"/>
</dbReference>
<dbReference type="GO" id="GO:0017071">
    <property type="term" value="C:intracellular cyclic nucleotide activated cation channel complex"/>
    <property type="evidence" value="ECO:0007669"/>
    <property type="project" value="TreeGrafter"/>
</dbReference>
<evidence type="ECO:0000256" key="15">
    <source>
        <dbReference type="ARBA" id="ARBA00036239"/>
    </source>
</evidence>
<feature type="compositionally biased region" description="Basic and acidic residues" evidence="16">
    <location>
        <begin position="599"/>
        <end position="622"/>
    </location>
</feature>
<dbReference type="GO" id="GO:0007601">
    <property type="term" value="P:visual perception"/>
    <property type="evidence" value="ECO:0007669"/>
    <property type="project" value="UniProtKB-KW"/>
</dbReference>
<evidence type="ECO:0000256" key="2">
    <source>
        <dbReference type="ARBA" id="ARBA00022448"/>
    </source>
</evidence>
<dbReference type="FunFam" id="1.10.287.630:FF:000001">
    <property type="entry name" value="Cyclic nucleotide-gated channel alpha 3"/>
    <property type="match status" value="1"/>
</dbReference>
<dbReference type="InterPro" id="IPR000595">
    <property type="entry name" value="cNMP-bd_dom"/>
</dbReference>
<keyword evidence="11" id="KW-1071">Ligand-gated ion channel</keyword>
<evidence type="ECO:0000256" key="1">
    <source>
        <dbReference type="ARBA" id="ARBA00004141"/>
    </source>
</evidence>